<name>A0A0F9I384_9ZZZZ</name>
<dbReference type="AlphaFoldDB" id="A0A0F9I384"/>
<sequence>MTDLAETLKELGIAQAKLMHRNDLLRDALERLGHGENSGCAIEDCVGCAALLAAQAAAQSGAER</sequence>
<reference evidence="1" key="1">
    <citation type="journal article" date="2015" name="Nature">
        <title>Complex archaea that bridge the gap between prokaryotes and eukaryotes.</title>
        <authorList>
            <person name="Spang A."/>
            <person name="Saw J.H."/>
            <person name="Jorgensen S.L."/>
            <person name="Zaremba-Niedzwiedzka K."/>
            <person name="Martijn J."/>
            <person name="Lind A.E."/>
            <person name="van Eijk R."/>
            <person name="Schleper C."/>
            <person name="Guy L."/>
            <person name="Ettema T.J."/>
        </authorList>
    </citation>
    <scope>NUCLEOTIDE SEQUENCE</scope>
</reference>
<dbReference type="EMBL" id="LAZR01015224">
    <property type="protein sequence ID" value="KKM14119.1"/>
    <property type="molecule type" value="Genomic_DNA"/>
</dbReference>
<accession>A0A0F9I384</accession>
<comment type="caution">
    <text evidence="1">The sequence shown here is derived from an EMBL/GenBank/DDBJ whole genome shotgun (WGS) entry which is preliminary data.</text>
</comment>
<evidence type="ECO:0000313" key="1">
    <source>
        <dbReference type="EMBL" id="KKM14119.1"/>
    </source>
</evidence>
<organism evidence="1">
    <name type="scientific">marine sediment metagenome</name>
    <dbReference type="NCBI Taxonomy" id="412755"/>
    <lineage>
        <taxon>unclassified sequences</taxon>
        <taxon>metagenomes</taxon>
        <taxon>ecological metagenomes</taxon>
    </lineage>
</organism>
<proteinExistence type="predicted"/>
<gene>
    <name evidence="1" type="ORF">LCGC14_1709380</name>
</gene>
<protein>
    <submittedName>
        <fullName evidence="1">Uncharacterized protein</fullName>
    </submittedName>
</protein>